<feature type="transmembrane region" description="Helical" evidence="4">
    <location>
        <begin position="45"/>
        <end position="65"/>
    </location>
</feature>
<evidence type="ECO:0000313" key="6">
    <source>
        <dbReference type="Proteomes" id="UP001642483"/>
    </source>
</evidence>
<dbReference type="SUPFAM" id="SSF103473">
    <property type="entry name" value="MFS general substrate transporter"/>
    <property type="match status" value="1"/>
</dbReference>
<dbReference type="Gene3D" id="1.20.1250.20">
    <property type="entry name" value="MFS general substrate transporter like domains"/>
    <property type="match status" value="1"/>
</dbReference>
<name>A0ABP0FY05_CLALP</name>
<gene>
    <name evidence="5" type="ORF">CVLEPA_LOCUS15440</name>
</gene>
<feature type="transmembrane region" description="Helical" evidence="4">
    <location>
        <begin position="77"/>
        <end position="97"/>
    </location>
</feature>
<sequence>MWPIYSILLLIAMLVLRCVTSYYRIILGPTVLYLAHISNTEVRFVVSAYSIGSFATMIGSVVASFVNRKLKQKINGLFVQAMVSLVLLASVTAVPWIKQIWELILIFFAIGFNVGYMLVDSQCVVLRIWNPKNSRILIYILYTMSSLGGFLAPVVARPFLMMSHESNPSASNCSLQVNNALNVERNESEKFKNHHQVISNDDISS</sequence>
<comment type="caution">
    <text evidence="5">The sequence shown here is derived from an EMBL/GenBank/DDBJ whole genome shotgun (WGS) entry which is preliminary data.</text>
</comment>
<evidence type="ECO:0000256" key="2">
    <source>
        <dbReference type="ARBA" id="ARBA00022989"/>
    </source>
</evidence>
<organism evidence="5 6">
    <name type="scientific">Clavelina lepadiformis</name>
    <name type="common">Light-bulb sea squirt</name>
    <name type="synonym">Ascidia lepadiformis</name>
    <dbReference type="NCBI Taxonomy" id="159417"/>
    <lineage>
        <taxon>Eukaryota</taxon>
        <taxon>Metazoa</taxon>
        <taxon>Chordata</taxon>
        <taxon>Tunicata</taxon>
        <taxon>Ascidiacea</taxon>
        <taxon>Aplousobranchia</taxon>
        <taxon>Clavelinidae</taxon>
        <taxon>Clavelina</taxon>
    </lineage>
</organism>
<keyword evidence="2 4" id="KW-1133">Transmembrane helix</keyword>
<accession>A0ABP0FY05</accession>
<reference evidence="5 6" key="1">
    <citation type="submission" date="2024-02" db="EMBL/GenBank/DDBJ databases">
        <authorList>
            <person name="Daric V."/>
            <person name="Darras S."/>
        </authorList>
    </citation>
    <scope>NUCLEOTIDE SEQUENCE [LARGE SCALE GENOMIC DNA]</scope>
</reference>
<dbReference type="Proteomes" id="UP001642483">
    <property type="component" value="Unassembled WGS sequence"/>
</dbReference>
<evidence type="ECO:0000256" key="3">
    <source>
        <dbReference type="ARBA" id="ARBA00023136"/>
    </source>
</evidence>
<dbReference type="InterPro" id="IPR036259">
    <property type="entry name" value="MFS_trans_sf"/>
</dbReference>
<feature type="transmembrane region" description="Helical" evidence="4">
    <location>
        <begin position="103"/>
        <end position="129"/>
    </location>
</feature>
<dbReference type="EMBL" id="CAWYQH010000097">
    <property type="protein sequence ID" value="CAK8684457.1"/>
    <property type="molecule type" value="Genomic_DNA"/>
</dbReference>
<keyword evidence="6" id="KW-1185">Reference proteome</keyword>
<evidence type="ECO:0000256" key="4">
    <source>
        <dbReference type="SAM" id="Phobius"/>
    </source>
</evidence>
<evidence type="ECO:0000256" key="1">
    <source>
        <dbReference type="ARBA" id="ARBA00022692"/>
    </source>
</evidence>
<keyword evidence="3 4" id="KW-0472">Membrane</keyword>
<feature type="transmembrane region" description="Helical" evidence="4">
    <location>
        <begin position="136"/>
        <end position="156"/>
    </location>
</feature>
<keyword evidence="1 4" id="KW-0812">Transmembrane</keyword>
<proteinExistence type="predicted"/>
<protein>
    <submittedName>
        <fullName evidence="5">Uncharacterized protein</fullName>
    </submittedName>
</protein>
<dbReference type="PANTHER" id="PTHR23121">
    <property type="entry name" value="SODIUM-DEPENDENT GLUCOSE TRANSPORTER 1"/>
    <property type="match status" value="1"/>
</dbReference>
<evidence type="ECO:0000313" key="5">
    <source>
        <dbReference type="EMBL" id="CAK8684457.1"/>
    </source>
</evidence>
<dbReference type="PANTHER" id="PTHR23121:SF9">
    <property type="entry name" value="SODIUM-DEPENDENT GLUCOSE TRANSPORTER 1"/>
    <property type="match status" value="1"/>
</dbReference>